<gene>
    <name evidence="1" type="ORF">EYF80_016771</name>
</gene>
<dbReference type="AlphaFoldDB" id="A0A4Z2I5D4"/>
<proteinExistence type="predicted"/>
<name>A0A4Z2I5D4_9TELE</name>
<comment type="caution">
    <text evidence="1">The sequence shown here is derived from an EMBL/GenBank/DDBJ whole genome shotgun (WGS) entry which is preliminary data.</text>
</comment>
<reference evidence="1 2" key="1">
    <citation type="submission" date="2019-03" db="EMBL/GenBank/DDBJ databases">
        <title>First draft genome of Liparis tanakae, snailfish: a comprehensive survey of snailfish specific genes.</title>
        <authorList>
            <person name="Kim W."/>
            <person name="Song I."/>
            <person name="Jeong J.-H."/>
            <person name="Kim D."/>
            <person name="Kim S."/>
            <person name="Ryu S."/>
            <person name="Song J.Y."/>
            <person name="Lee S.K."/>
        </authorList>
    </citation>
    <scope>NUCLEOTIDE SEQUENCE [LARGE SCALE GENOMIC DNA]</scope>
    <source>
        <tissue evidence="1">Muscle</tissue>
    </source>
</reference>
<sequence length="168" mass="18349">MQKRGAAVNPVPCESYGERPNEVSRQLTALSCRLMVVVGPVVVRVGHTNWQAPAVWDPSACLPMEALWNFWGTRAQQCPSHSGLNNTRIITQREERAMNTSSYYSLETLAVSVCIELGETEMERAGDQSSLAGRSFYFASPLHYCTAGGHQEGGVLGFKALRLGIGNC</sequence>
<evidence type="ECO:0000313" key="2">
    <source>
        <dbReference type="Proteomes" id="UP000314294"/>
    </source>
</evidence>
<dbReference type="EMBL" id="SRLO01000130">
    <property type="protein sequence ID" value="TNN72981.1"/>
    <property type="molecule type" value="Genomic_DNA"/>
</dbReference>
<keyword evidence="2" id="KW-1185">Reference proteome</keyword>
<evidence type="ECO:0000313" key="1">
    <source>
        <dbReference type="EMBL" id="TNN72981.1"/>
    </source>
</evidence>
<organism evidence="1 2">
    <name type="scientific">Liparis tanakae</name>
    <name type="common">Tanaka's snailfish</name>
    <dbReference type="NCBI Taxonomy" id="230148"/>
    <lineage>
        <taxon>Eukaryota</taxon>
        <taxon>Metazoa</taxon>
        <taxon>Chordata</taxon>
        <taxon>Craniata</taxon>
        <taxon>Vertebrata</taxon>
        <taxon>Euteleostomi</taxon>
        <taxon>Actinopterygii</taxon>
        <taxon>Neopterygii</taxon>
        <taxon>Teleostei</taxon>
        <taxon>Neoteleostei</taxon>
        <taxon>Acanthomorphata</taxon>
        <taxon>Eupercaria</taxon>
        <taxon>Perciformes</taxon>
        <taxon>Cottioidei</taxon>
        <taxon>Cottales</taxon>
        <taxon>Liparidae</taxon>
        <taxon>Liparis</taxon>
    </lineage>
</organism>
<dbReference type="Proteomes" id="UP000314294">
    <property type="component" value="Unassembled WGS sequence"/>
</dbReference>
<protein>
    <submittedName>
        <fullName evidence="1">Uncharacterized protein</fullName>
    </submittedName>
</protein>
<accession>A0A4Z2I5D4</accession>